<dbReference type="PATRIC" id="fig|294.133.peg.3227"/>
<dbReference type="OrthoDB" id="88903at2"/>
<dbReference type="Pfam" id="PF07693">
    <property type="entry name" value="KAP_NTPase"/>
    <property type="match status" value="1"/>
</dbReference>
<feature type="compositionally biased region" description="Acidic residues" evidence="1">
    <location>
        <begin position="716"/>
        <end position="725"/>
    </location>
</feature>
<protein>
    <submittedName>
        <fullName evidence="3">NTPase</fullName>
    </submittedName>
</protein>
<organism evidence="3 4">
    <name type="scientific">Pseudomonas fluorescens</name>
    <dbReference type="NCBI Taxonomy" id="294"/>
    <lineage>
        <taxon>Bacteria</taxon>
        <taxon>Pseudomonadati</taxon>
        <taxon>Pseudomonadota</taxon>
        <taxon>Gammaproteobacteria</taxon>
        <taxon>Pseudomonadales</taxon>
        <taxon>Pseudomonadaceae</taxon>
        <taxon>Pseudomonas</taxon>
    </lineage>
</organism>
<dbReference type="AlphaFoldDB" id="A0A0F4V914"/>
<gene>
    <name evidence="3" type="ORF">VD17_18025</name>
</gene>
<dbReference type="Gene3D" id="3.40.50.300">
    <property type="entry name" value="P-loop containing nucleotide triphosphate hydrolases"/>
    <property type="match status" value="1"/>
</dbReference>
<proteinExistence type="predicted"/>
<reference evidence="3 4" key="1">
    <citation type="submission" date="2015-03" db="EMBL/GenBank/DDBJ databases">
        <title>Comparative genomics of Pseudomonas insights into diversity of traits involved in vanlence and defense.</title>
        <authorList>
            <person name="Qin Y."/>
        </authorList>
    </citation>
    <scope>NUCLEOTIDE SEQUENCE [LARGE SCALE GENOMIC DNA]</scope>
    <source>
        <strain evidence="3 4">H24</strain>
    </source>
</reference>
<feature type="region of interest" description="Disordered" evidence="1">
    <location>
        <begin position="705"/>
        <end position="725"/>
    </location>
</feature>
<evidence type="ECO:0000313" key="3">
    <source>
        <dbReference type="EMBL" id="KJZ64427.1"/>
    </source>
</evidence>
<comment type="caution">
    <text evidence="3">The sequence shown here is derived from an EMBL/GenBank/DDBJ whole genome shotgun (WGS) entry which is preliminary data.</text>
</comment>
<dbReference type="Proteomes" id="UP000033400">
    <property type="component" value="Unassembled WGS sequence"/>
</dbReference>
<evidence type="ECO:0000259" key="2">
    <source>
        <dbReference type="Pfam" id="PF07693"/>
    </source>
</evidence>
<evidence type="ECO:0000313" key="4">
    <source>
        <dbReference type="Proteomes" id="UP000033400"/>
    </source>
</evidence>
<dbReference type="InterPro" id="IPR011646">
    <property type="entry name" value="KAP_P-loop"/>
</dbReference>
<dbReference type="InterPro" id="IPR027417">
    <property type="entry name" value="P-loop_NTPase"/>
</dbReference>
<feature type="compositionally biased region" description="Basic and acidic residues" evidence="1">
    <location>
        <begin position="706"/>
        <end position="715"/>
    </location>
</feature>
<dbReference type="EMBL" id="LACH01000039">
    <property type="protein sequence ID" value="KJZ64427.1"/>
    <property type="molecule type" value="Genomic_DNA"/>
</dbReference>
<dbReference type="SUPFAM" id="SSF52540">
    <property type="entry name" value="P-loop containing nucleoside triphosphate hydrolases"/>
    <property type="match status" value="1"/>
</dbReference>
<evidence type="ECO:0000256" key="1">
    <source>
        <dbReference type="SAM" id="MobiDB-lite"/>
    </source>
</evidence>
<name>A0A0F4V914_PSEFL</name>
<sequence>MESINHTARQDRAIEDSQADALERKPFVASLVRTLVHTELDADGKVTTRRATGFVVGLTGEWGLGKSSVLNMLSEEFRTMDEVVVATLNPWLFKGRDELMQAYFNSLRDALGQSTSEKAKALQGQLERYKTAIEVAGSTAAGIVDIFIGGGVTTVFWKRWIVQGLKGLLKPKDLSVNQERKALETKLGQENVAVVVLIDELDRVEDEEVRAVAQLVKAVGDIKGISYLVAYDPERVTQALGRGDSAEDRRRTGESYLEKIIQFAIPLRPLFNDDARALLQVSLRNNGVVLPVATARHQTEIFDELLRVVRTPREIKRLIGAFSVLEEMLRDEICPYDLLGYCWLVAKSPGLRQLIADNVQELVDDPGLEELSRRMAYRRESDDSAETLVGILGNVASAHLAIISLMFPRFQADRQLSEDHSDGNRIAKRRNLIRLLYLGNPPGTLSRRDIEALWSLEDPATLAHELRQLIQGDRIDDLLDRIEDLLPALPRSGDCNFWVAMSHALTRTHDWITDQDSTGRLVDDSSTLLWRLARAVPDGRRHVRAVVESLIQAGDLLIAPWILRKHLFAHGLTPYPVQSNNDEIYNQSETVALQQREIPRYRAAVVDGIVLRRLPDTETFYCLINSRQWDETLRSSLTSQLNSWEAVSTFAALITPPGVRTSRSNLEEMLDLEIFSPVIAAMLNDNRSAGIEWLTTSVRRLAAMMDGRDPDHGPSDDVDQDLADG</sequence>
<feature type="domain" description="KAP NTPase" evidence="2">
    <location>
        <begin position="24"/>
        <end position="327"/>
    </location>
</feature>
<accession>A0A0F4V914</accession>